<protein>
    <submittedName>
        <fullName evidence="1">Uncharacterized protein</fullName>
    </submittedName>
</protein>
<evidence type="ECO:0000313" key="1">
    <source>
        <dbReference type="EMBL" id="TKR62215.1"/>
    </source>
</evidence>
<keyword evidence="2" id="KW-1185">Reference proteome</keyword>
<organism evidence="1 2">
    <name type="scientific">Steinernema carpocapsae</name>
    <name type="common">Entomopathogenic nematode</name>
    <dbReference type="NCBI Taxonomy" id="34508"/>
    <lineage>
        <taxon>Eukaryota</taxon>
        <taxon>Metazoa</taxon>
        <taxon>Ecdysozoa</taxon>
        <taxon>Nematoda</taxon>
        <taxon>Chromadorea</taxon>
        <taxon>Rhabditida</taxon>
        <taxon>Tylenchina</taxon>
        <taxon>Panagrolaimomorpha</taxon>
        <taxon>Strongyloidoidea</taxon>
        <taxon>Steinernematidae</taxon>
        <taxon>Steinernema</taxon>
    </lineage>
</organism>
<dbReference type="EMBL" id="AZBU02000010">
    <property type="protein sequence ID" value="TKR62215.1"/>
    <property type="molecule type" value="Genomic_DNA"/>
</dbReference>
<reference evidence="1 2" key="2">
    <citation type="journal article" date="2019" name="G3 (Bethesda)">
        <title>Hybrid Assembly of the Genome of the Entomopathogenic Nematode Steinernema carpocapsae Identifies the X-Chromosome.</title>
        <authorList>
            <person name="Serra L."/>
            <person name="Macchietto M."/>
            <person name="Macias-Munoz A."/>
            <person name="McGill C.J."/>
            <person name="Rodriguez I.M."/>
            <person name="Rodriguez B."/>
            <person name="Murad R."/>
            <person name="Mortazavi A."/>
        </authorList>
    </citation>
    <scope>NUCLEOTIDE SEQUENCE [LARGE SCALE GENOMIC DNA]</scope>
    <source>
        <strain evidence="1 2">ALL</strain>
    </source>
</reference>
<sequence length="67" mass="7696">MIPDLKMGFSSKSACRCTAFLRGLKNCRFLCCAYVLFGKVGLLRIMHKDHLPISYQGRRPSYRALKQ</sequence>
<proteinExistence type="predicted"/>
<dbReference type="Proteomes" id="UP000298663">
    <property type="component" value="Unassembled WGS sequence"/>
</dbReference>
<reference evidence="1 2" key="1">
    <citation type="journal article" date="2015" name="Genome Biol.">
        <title>Comparative genomics of Steinernema reveals deeply conserved gene regulatory networks.</title>
        <authorList>
            <person name="Dillman A.R."/>
            <person name="Macchietto M."/>
            <person name="Porter C.F."/>
            <person name="Rogers A."/>
            <person name="Williams B."/>
            <person name="Antoshechkin I."/>
            <person name="Lee M.M."/>
            <person name="Goodwin Z."/>
            <person name="Lu X."/>
            <person name="Lewis E.E."/>
            <person name="Goodrich-Blair H."/>
            <person name="Stock S.P."/>
            <person name="Adams B.J."/>
            <person name="Sternberg P.W."/>
            <person name="Mortazavi A."/>
        </authorList>
    </citation>
    <scope>NUCLEOTIDE SEQUENCE [LARGE SCALE GENOMIC DNA]</scope>
    <source>
        <strain evidence="1 2">ALL</strain>
    </source>
</reference>
<comment type="caution">
    <text evidence="1">The sequence shown here is derived from an EMBL/GenBank/DDBJ whole genome shotgun (WGS) entry which is preliminary data.</text>
</comment>
<name>A0A4V5ZY42_STECR</name>
<dbReference type="AlphaFoldDB" id="A0A4V5ZY42"/>
<accession>A0A4V5ZY42</accession>
<evidence type="ECO:0000313" key="2">
    <source>
        <dbReference type="Proteomes" id="UP000298663"/>
    </source>
</evidence>
<gene>
    <name evidence="1" type="ORF">L596_026204</name>
</gene>